<dbReference type="GO" id="GO:0005886">
    <property type="term" value="C:plasma membrane"/>
    <property type="evidence" value="ECO:0007669"/>
    <property type="project" value="TreeGrafter"/>
</dbReference>
<dbReference type="EC" id="2.4.99.28" evidence="14"/>
<keyword evidence="2" id="KW-0328">Glycosyltransferase</keyword>
<evidence type="ECO:0000256" key="16">
    <source>
        <dbReference type="SAM" id="Phobius"/>
    </source>
</evidence>
<feature type="transmembrane region" description="Helical" evidence="16">
    <location>
        <begin position="137"/>
        <end position="153"/>
    </location>
</feature>
<feature type="transmembrane region" description="Helical" evidence="16">
    <location>
        <begin position="74"/>
        <end position="94"/>
    </location>
</feature>
<dbReference type="GO" id="GO:0008360">
    <property type="term" value="P:regulation of cell shape"/>
    <property type="evidence" value="ECO:0007669"/>
    <property type="project" value="UniProtKB-KW"/>
</dbReference>
<feature type="transmembrane region" description="Helical" evidence="16">
    <location>
        <begin position="333"/>
        <end position="353"/>
    </location>
</feature>
<dbReference type="InterPro" id="IPR011923">
    <property type="entry name" value="RodA/MrdB"/>
</dbReference>
<evidence type="ECO:0000256" key="11">
    <source>
        <dbReference type="ARBA" id="ARBA00038053"/>
    </source>
</evidence>
<comment type="catalytic activity">
    <reaction evidence="15">
        <text>[GlcNAc-(1-&gt;4)-Mur2Ac(oyl-L-Ala-gamma-D-Glu-L-Lys-D-Ala-D-Ala)](n)-di-trans,octa-cis-undecaprenyl diphosphate + beta-D-GlcNAc-(1-&gt;4)-Mur2Ac(oyl-L-Ala-gamma-D-Glu-L-Lys-D-Ala-D-Ala)-di-trans,octa-cis-undecaprenyl diphosphate = [GlcNAc-(1-&gt;4)-Mur2Ac(oyl-L-Ala-gamma-D-Glu-L-Lys-D-Ala-D-Ala)](n+1)-di-trans,octa-cis-undecaprenyl diphosphate + di-trans,octa-cis-undecaprenyl diphosphate + H(+)</text>
        <dbReference type="Rhea" id="RHEA:23708"/>
        <dbReference type="Rhea" id="RHEA-COMP:9602"/>
        <dbReference type="Rhea" id="RHEA-COMP:9603"/>
        <dbReference type="ChEBI" id="CHEBI:15378"/>
        <dbReference type="ChEBI" id="CHEBI:58405"/>
        <dbReference type="ChEBI" id="CHEBI:60033"/>
        <dbReference type="ChEBI" id="CHEBI:78435"/>
        <dbReference type="EC" id="2.4.99.28"/>
    </reaction>
</comment>
<evidence type="ECO:0000256" key="3">
    <source>
        <dbReference type="ARBA" id="ARBA00022679"/>
    </source>
</evidence>
<dbReference type="PANTHER" id="PTHR30474">
    <property type="entry name" value="CELL CYCLE PROTEIN"/>
    <property type="match status" value="1"/>
</dbReference>
<dbReference type="GO" id="GO:0015648">
    <property type="term" value="F:lipid-linked peptidoglycan transporter activity"/>
    <property type="evidence" value="ECO:0007669"/>
    <property type="project" value="TreeGrafter"/>
</dbReference>
<dbReference type="InterPro" id="IPR001182">
    <property type="entry name" value="FtsW/RodA"/>
</dbReference>
<comment type="caution">
    <text evidence="17">The sequence shown here is derived from an EMBL/GenBank/DDBJ whole genome shotgun (WGS) entry which is preliminary data.</text>
</comment>
<dbReference type="NCBIfam" id="TIGR02210">
    <property type="entry name" value="rodA_shape"/>
    <property type="match status" value="1"/>
</dbReference>
<dbReference type="PROSITE" id="PS00428">
    <property type="entry name" value="FTSW_RODA_SPOVE"/>
    <property type="match status" value="1"/>
</dbReference>
<evidence type="ECO:0000256" key="9">
    <source>
        <dbReference type="ARBA" id="ARBA00032370"/>
    </source>
</evidence>
<gene>
    <name evidence="17" type="ORF">COT75_00015</name>
</gene>
<keyword evidence="6" id="KW-0573">Peptidoglycan synthesis</keyword>
<keyword evidence="3" id="KW-0808">Transferase</keyword>
<protein>
    <recommendedName>
        <fullName evidence="12">Probable peptidoglycan glycosyltransferase FtsW</fullName>
        <ecNumber evidence="14">2.4.99.28</ecNumber>
    </recommendedName>
    <alternativeName>
        <fullName evidence="13">Cell division protein FtsW</fullName>
    </alternativeName>
    <alternativeName>
        <fullName evidence="10">Cell wall polymerase</fullName>
    </alternativeName>
    <alternativeName>
        <fullName evidence="9">Peptidoglycan polymerase</fullName>
    </alternativeName>
</protein>
<evidence type="ECO:0000256" key="13">
    <source>
        <dbReference type="ARBA" id="ARBA00041418"/>
    </source>
</evidence>
<evidence type="ECO:0000256" key="5">
    <source>
        <dbReference type="ARBA" id="ARBA00022960"/>
    </source>
</evidence>
<organism evidence="17 18">
    <name type="scientific">Candidatus Beckwithbacteria bacterium CG10_big_fil_rev_8_21_14_0_10_34_10</name>
    <dbReference type="NCBI Taxonomy" id="1974495"/>
    <lineage>
        <taxon>Bacteria</taxon>
        <taxon>Candidatus Beckwithiibacteriota</taxon>
    </lineage>
</organism>
<evidence type="ECO:0000256" key="7">
    <source>
        <dbReference type="ARBA" id="ARBA00022989"/>
    </source>
</evidence>
<feature type="transmembrane region" description="Helical" evidence="16">
    <location>
        <begin position="269"/>
        <end position="286"/>
    </location>
</feature>
<evidence type="ECO:0000256" key="12">
    <source>
        <dbReference type="ARBA" id="ARBA00041185"/>
    </source>
</evidence>
<evidence type="ECO:0000313" key="18">
    <source>
        <dbReference type="Proteomes" id="UP000230093"/>
    </source>
</evidence>
<evidence type="ECO:0000313" key="17">
    <source>
        <dbReference type="EMBL" id="PIS09580.1"/>
    </source>
</evidence>
<dbReference type="EMBL" id="PEZT01000001">
    <property type="protein sequence ID" value="PIS09580.1"/>
    <property type="molecule type" value="Genomic_DNA"/>
</dbReference>
<evidence type="ECO:0000256" key="10">
    <source>
        <dbReference type="ARBA" id="ARBA00033270"/>
    </source>
</evidence>
<feature type="transmembrane region" description="Helical" evidence="16">
    <location>
        <begin position="50"/>
        <end position="67"/>
    </location>
</feature>
<dbReference type="GO" id="GO:0051301">
    <property type="term" value="P:cell division"/>
    <property type="evidence" value="ECO:0007669"/>
    <property type="project" value="InterPro"/>
</dbReference>
<dbReference type="GO" id="GO:0032153">
    <property type="term" value="C:cell division site"/>
    <property type="evidence" value="ECO:0007669"/>
    <property type="project" value="TreeGrafter"/>
</dbReference>
<dbReference type="InterPro" id="IPR018365">
    <property type="entry name" value="Cell_cycle_FtsW-rel_CS"/>
</dbReference>
<keyword evidence="7 16" id="KW-1133">Transmembrane helix</keyword>
<evidence type="ECO:0000256" key="8">
    <source>
        <dbReference type="ARBA" id="ARBA00023136"/>
    </source>
</evidence>
<dbReference type="AlphaFoldDB" id="A0A2H0WA80"/>
<feature type="transmembrane region" description="Helical" evidence="16">
    <location>
        <begin position="20"/>
        <end position="38"/>
    </location>
</feature>
<dbReference type="Pfam" id="PF01098">
    <property type="entry name" value="FTSW_RODA_SPOVE"/>
    <property type="match status" value="1"/>
</dbReference>
<feature type="transmembrane region" description="Helical" evidence="16">
    <location>
        <begin position="298"/>
        <end position="321"/>
    </location>
</feature>
<evidence type="ECO:0000256" key="14">
    <source>
        <dbReference type="ARBA" id="ARBA00044770"/>
    </source>
</evidence>
<dbReference type="GO" id="GO:0008955">
    <property type="term" value="F:peptidoglycan glycosyltransferase activity"/>
    <property type="evidence" value="ECO:0007669"/>
    <property type="project" value="UniProtKB-EC"/>
</dbReference>
<keyword evidence="4 16" id="KW-0812">Transmembrane</keyword>
<dbReference type="Proteomes" id="UP000230093">
    <property type="component" value="Unassembled WGS sequence"/>
</dbReference>
<evidence type="ECO:0000256" key="2">
    <source>
        <dbReference type="ARBA" id="ARBA00022676"/>
    </source>
</evidence>
<proteinExistence type="inferred from homology"/>
<evidence type="ECO:0000256" key="15">
    <source>
        <dbReference type="ARBA" id="ARBA00049902"/>
    </source>
</evidence>
<feature type="transmembrane region" description="Helical" evidence="16">
    <location>
        <begin position="181"/>
        <end position="200"/>
    </location>
</feature>
<sequence>MIDLLTKESFGQRFFKKIDLGLIFLCILLTSFSLLILYSLEISLFKSQLQYFLFGFLIFFIVSRIDYQVLKGFYLPIYVVSILLLLLNPIFGQVTRETTRWIRIGSLNFQSSEFVKPLLLLFFAAIVEKLDFNKFKSILIFIFCLFVPVFLVFKQPDLGSALVILISSFSILFYKGLPKKYFFIGFLTFIIVTPLSWGLLKPYQRERVTSFVNPSYDPLGTGYNLIQSRIALGSGQFLGQGLGQGSQSQLRFLPERHSDFIFASLGEELGFLGTGIVILVFFFLILRIVSYLSLNMDLFSSSICFGTAVILGFQIVVNLGMNLGLLPITGLTLPLLSYGGSSLVSTFILLGLVQSGVRQSQGKKAIEIK</sequence>
<dbReference type="GO" id="GO:0009252">
    <property type="term" value="P:peptidoglycan biosynthetic process"/>
    <property type="evidence" value="ECO:0007669"/>
    <property type="project" value="UniProtKB-KW"/>
</dbReference>
<comment type="similarity">
    <text evidence="11">Belongs to the SEDS family. FtsW subfamily.</text>
</comment>
<keyword evidence="5" id="KW-0133">Cell shape</keyword>
<evidence type="ECO:0000256" key="4">
    <source>
        <dbReference type="ARBA" id="ARBA00022692"/>
    </source>
</evidence>
<evidence type="ECO:0000256" key="6">
    <source>
        <dbReference type="ARBA" id="ARBA00022984"/>
    </source>
</evidence>
<comment type="subcellular location">
    <subcellularLocation>
        <location evidence="1">Membrane</location>
        <topology evidence="1">Multi-pass membrane protein</topology>
    </subcellularLocation>
</comment>
<accession>A0A2H0WA80</accession>
<evidence type="ECO:0000256" key="1">
    <source>
        <dbReference type="ARBA" id="ARBA00004141"/>
    </source>
</evidence>
<keyword evidence="8 16" id="KW-0472">Membrane</keyword>
<name>A0A2H0WA80_9BACT</name>
<reference evidence="18" key="1">
    <citation type="submission" date="2017-09" db="EMBL/GenBank/DDBJ databases">
        <title>Depth-based differentiation of microbial function through sediment-hosted aquifers and enrichment of novel symbionts in the deep terrestrial subsurface.</title>
        <authorList>
            <person name="Probst A.J."/>
            <person name="Ladd B."/>
            <person name="Jarett J.K."/>
            <person name="Geller-Mcgrath D.E."/>
            <person name="Sieber C.M.K."/>
            <person name="Emerson J.B."/>
            <person name="Anantharaman K."/>
            <person name="Thomas B.C."/>
            <person name="Malmstrom R."/>
            <person name="Stieglmeier M."/>
            <person name="Klingl A."/>
            <person name="Woyke T."/>
            <person name="Ryan C.M."/>
            <person name="Banfield J.F."/>
        </authorList>
    </citation>
    <scope>NUCLEOTIDE SEQUENCE [LARGE SCALE GENOMIC DNA]</scope>
</reference>
<dbReference type="PANTHER" id="PTHR30474:SF2">
    <property type="entry name" value="PEPTIDOGLYCAN GLYCOSYLTRANSFERASE FTSW-RELATED"/>
    <property type="match status" value="1"/>
</dbReference>
<feature type="transmembrane region" description="Helical" evidence="16">
    <location>
        <begin position="159"/>
        <end position="174"/>
    </location>
</feature>